<evidence type="ECO:0000256" key="1">
    <source>
        <dbReference type="SAM" id="SignalP"/>
    </source>
</evidence>
<feature type="signal peptide" evidence="1">
    <location>
        <begin position="1"/>
        <end position="24"/>
    </location>
</feature>
<proteinExistence type="predicted"/>
<feature type="chain" id="PRO_5019269041" description="Lipoprotein" evidence="1">
    <location>
        <begin position="25"/>
        <end position="138"/>
    </location>
</feature>
<keyword evidence="1" id="KW-0732">Signal</keyword>
<accession>A0A444MS39</accession>
<dbReference type="EMBL" id="SBIW01000002">
    <property type="protein sequence ID" value="RWY55435.1"/>
    <property type="molecule type" value="Genomic_DNA"/>
</dbReference>
<dbReference type="Proteomes" id="UP000286701">
    <property type="component" value="Unassembled WGS sequence"/>
</dbReference>
<evidence type="ECO:0000313" key="2">
    <source>
        <dbReference type="EMBL" id="RWY55435.1"/>
    </source>
</evidence>
<gene>
    <name evidence="2" type="ORF">EPL05_03415</name>
</gene>
<organism evidence="2 3">
    <name type="scientific">Mucilaginibacter gilvus</name>
    <dbReference type="NCBI Taxonomy" id="2305909"/>
    <lineage>
        <taxon>Bacteria</taxon>
        <taxon>Pseudomonadati</taxon>
        <taxon>Bacteroidota</taxon>
        <taxon>Sphingobacteriia</taxon>
        <taxon>Sphingobacteriales</taxon>
        <taxon>Sphingobacteriaceae</taxon>
        <taxon>Mucilaginibacter</taxon>
    </lineage>
</organism>
<keyword evidence="3" id="KW-1185">Reference proteome</keyword>
<name>A0A444MS39_9SPHI</name>
<evidence type="ECO:0000313" key="3">
    <source>
        <dbReference type="Proteomes" id="UP000286701"/>
    </source>
</evidence>
<protein>
    <recommendedName>
        <fullName evidence="4">Lipoprotein</fullName>
    </recommendedName>
</protein>
<dbReference type="AlphaFoldDB" id="A0A444MS39"/>
<comment type="caution">
    <text evidence="2">The sequence shown here is derived from an EMBL/GenBank/DDBJ whole genome shotgun (WGS) entry which is preliminary data.</text>
</comment>
<sequence>MIRINKLFSCQLILVILFCGSCNTNISTKQKLIAGSDYKVWQEIKDTTRHKGSSITYWYFDKKGKSRLYIKYKNASKIVRLDLGDIVLNENWNLPEGGKVDIGGKIYKIDVLNDTCFSFRDTTKNQETKLVYKNDKIL</sequence>
<reference evidence="2 3" key="1">
    <citation type="submission" date="2019-01" db="EMBL/GenBank/DDBJ databases">
        <title>Mucilaginibacter antarcticum sp. nov., isolated from antarctic soil.</title>
        <authorList>
            <person name="Yan Y.-Q."/>
            <person name="Du Z.-J."/>
        </authorList>
    </citation>
    <scope>NUCLEOTIDE SEQUENCE [LARGE SCALE GENOMIC DNA]</scope>
    <source>
        <strain evidence="2 3">F01003</strain>
    </source>
</reference>
<evidence type="ECO:0008006" key="4">
    <source>
        <dbReference type="Google" id="ProtNLM"/>
    </source>
</evidence>
<dbReference type="RefSeq" id="WP_128532133.1">
    <property type="nucleotide sequence ID" value="NZ_SBIW01000002.1"/>
</dbReference>